<gene>
    <name evidence="3" type="ORF">K503DRAFT_765849</name>
</gene>
<dbReference type="CDD" id="cd05402">
    <property type="entry name" value="NT_PAP_TUTase"/>
    <property type="match status" value="1"/>
</dbReference>
<dbReference type="GO" id="GO:0031123">
    <property type="term" value="P:RNA 3'-end processing"/>
    <property type="evidence" value="ECO:0007669"/>
    <property type="project" value="TreeGrafter"/>
</dbReference>
<organism evidence="3 4">
    <name type="scientific">Rhizopogon vinicolor AM-OR11-026</name>
    <dbReference type="NCBI Taxonomy" id="1314800"/>
    <lineage>
        <taxon>Eukaryota</taxon>
        <taxon>Fungi</taxon>
        <taxon>Dikarya</taxon>
        <taxon>Basidiomycota</taxon>
        <taxon>Agaricomycotina</taxon>
        <taxon>Agaricomycetes</taxon>
        <taxon>Agaricomycetidae</taxon>
        <taxon>Boletales</taxon>
        <taxon>Suillineae</taxon>
        <taxon>Rhizopogonaceae</taxon>
        <taxon>Rhizopogon</taxon>
    </lineage>
</organism>
<accession>A0A1B7NEV8</accession>
<dbReference type="STRING" id="1314800.A0A1B7NEV8"/>
<dbReference type="Gene3D" id="3.30.460.10">
    <property type="entry name" value="Beta Polymerase, domain 2"/>
    <property type="match status" value="1"/>
</dbReference>
<dbReference type="GO" id="GO:0016779">
    <property type="term" value="F:nucleotidyltransferase activity"/>
    <property type="evidence" value="ECO:0007669"/>
    <property type="project" value="UniProtKB-ARBA"/>
</dbReference>
<feature type="compositionally biased region" description="Basic and acidic residues" evidence="1">
    <location>
        <begin position="1154"/>
        <end position="1164"/>
    </location>
</feature>
<sequence length="1182" mass="133493">MQLVHRAVIRSSASRPFHGSSCCAKQELFEEWQRPLNKTQLKAIYKAQTRNNPKYNRRFQQDATVLLRQAYSRTTEERHFDKRTLQQLRNIIQERAGDRFDVVDISTHTYALPLRRQPAEFLIVDNKYPNGCRPDVPDECLIMYDANTFTALLAEHGFKCFGQYVPKKWPDQNVFVISEHEKGRESKEGYEAPVTLHVSSSAERPMEMKGRRNLSSIIPSISFSVTLPHPAVLPLNRLLGTYFRIAPELPQAWALIVLWVRSLGLGTSTPGMKSVDDILNTQLLEGRDIASQSLHTYVEELSPTCLALLFLIHLVEARRLPNLFDAVVPQENEPRHIWVPYTYHSSSRHSTHSHAQATQQIEHQRRQSYAPKNNLVTHRTAGYPQRNCVQTSMQIDTAFAGHAVNFKFGVKIPKLISSFFEYLSACAESRYYYYSLRKGARVPRDIPSRSGFRCRESTTQIEQMEPAEHTPQRQPESWKLDRLVVQDPFINTYNHAAFLSSVTLHRITQCAKSARKWVVRGHPLWAMFGPHLKSSIVPSAFFQQPRNEADARTEACDGDNSLKSSDAAKTTDSSASAAGLTRESPPHVPDIGERLWGGLIGIQTQAADRARAESEMLQLLESERIHAKPNKGGEVAGRSSSPRLKPPRHRAGKFSRGVHTSATSSLADDKTMKGAACNPKNANHPLIEVDFPPIDKNYNVSWNCDRTNIRDQLIRKVRDVIKHKYGPRYDVQPYGSSVYMVGHGLSTTDNGDLDLIVLDSKWPQGFTPEIDMKHLPLIYDTRKLARVMRYTGFTDIQPIPRARVPIVKFTDSASGLNVDINVNERLGLLNTDLVKTYCDIVPGLRYLVSAIKKWARPRALNQPSASTFSSYALVLMTIAWLQTGDMAPKLQVGLQPMEANDLFWMRPPKPSKRIPCDTRYHKSTTWVVPPVSTSLDNLVGQWFRFWAGFQFSHHVIDIKRGGIYPRIPYFEGAADYDDVPRGPRSETRNNWSVFLGPDVDSTTMLEIYPISVVDPFIRSRNVTKGINVKSVNLFQAECKNAAELLKLGVDMTDIIDGFDLVEQDFNSYRKAGLQHVDNLAGSHPAAESLLREVSAPMSVDVPKFNAIHHWQPYKSNDTPQTNNHSKRAGLSVGQIPLSDALESSGVADGTIASRPRDASERVRDDEEGFGLKPSYYENNRRV</sequence>
<evidence type="ECO:0000313" key="3">
    <source>
        <dbReference type="EMBL" id="OAX43396.1"/>
    </source>
</evidence>
<dbReference type="SUPFAM" id="SSF81631">
    <property type="entry name" value="PAP/OAS1 substrate-binding domain"/>
    <property type="match status" value="1"/>
</dbReference>
<feature type="region of interest" description="Disordered" evidence="1">
    <location>
        <begin position="548"/>
        <end position="592"/>
    </location>
</feature>
<dbReference type="PANTHER" id="PTHR12271">
    <property type="entry name" value="POLY A POLYMERASE CID PAP -RELATED"/>
    <property type="match status" value="1"/>
</dbReference>
<dbReference type="PANTHER" id="PTHR12271:SF40">
    <property type="entry name" value="POLY(A) RNA POLYMERASE GLD2"/>
    <property type="match status" value="1"/>
</dbReference>
<dbReference type="InterPro" id="IPR043519">
    <property type="entry name" value="NT_sf"/>
</dbReference>
<protein>
    <recommendedName>
        <fullName evidence="2">Poly(A) RNA polymerase mitochondrial-like central palm domain-containing protein</fullName>
    </recommendedName>
</protein>
<evidence type="ECO:0000259" key="2">
    <source>
        <dbReference type="Pfam" id="PF22600"/>
    </source>
</evidence>
<proteinExistence type="predicted"/>
<dbReference type="InParanoid" id="A0A1B7NEV8"/>
<dbReference type="Gene3D" id="1.10.1410.10">
    <property type="match status" value="2"/>
</dbReference>
<feature type="region of interest" description="Disordered" evidence="1">
    <location>
        <begin position="624"/>
        <end position="671"/>
    </location>
</feature>
<feature type="region of interest" description="Disordered" evidence="1">
    <location>
        <begin position="1143"/>
        <end position="1182"/>
    </location>
</feature>
<dbReference type="OrthoDB" id="2274644at2759"/>
<dbReference type="Pfam" id="PF22600">
    <property type="entry name" value="MTPAP-like_central"/>
    <property type="match status" value="1"/>
</dbReference>
<name>A0A1B7NEV8_9AGAM</name>
<dbReference type="InterPro" id="IPR054708">
    <property type="entry name" value="MTPAP-like_central"/>
</dbReference>
<dbReference type="Proteomes" id="UP000092154">
    <property type="component" value="Unassembled WGS sequence"/>
</dbReference>
<dbReference type="EMBL" id="KV448138">
    <property type="protein sequence ID" value="OAX43396.1"/>
    <property type="molecule type" value="Genomic_DNA"/>
</dbReference>
<keyword evidence="4" id="KW-1185">Reference proteome</keyword>
<feature type="domain" description="Poly(A) RNA polymerase mitochondrial-like central palm" evidence="2">
    <location>
        <begin position="705"/>
        <end position="838"/>
    </location>
</feature>
<feature type="compositionally biased region" description="Low complexity" evidence="1">
    <location>
        <begin position="563"/>
        <end position="578"/>
    </location>
</feature>
<dbReference type="AlphaFoldDB" id="A0A1B7NEV8"/>
<dbReference type="SUPFAM" id="SSF81301">
    <property type="entry name" value="Nucleotidyltransferase"/>
    <property type="match status" value="1"/>
</dbReference>
<evidence type="ECO:0000313" key="4">
    <source>
        <dbReference type="Proteomes" id="UP000092154"/>
    </source>
</evidence>
<dbReference type="GO" id="GO:0010605">
    <property type="term" value="P:negative regulation of macromolecule metabolic process"/>
    <property type="evidence" value="ECO:0007669"/>
    <property type="project" value="UniProtKB-ARBA"/>
</dbReference>
<evidence type="ECO:0000256" key="1">
    <source>
        <dbReference type="SAM" id="MobiDB-lite"/>
    </source>
</evidence>
<reference evidence="3 4" key="1">
    <citation type="submission" date="2016-06" db="EMBL/GenBank/DDBJ databases">
        <title>Comparative genomics of the ectomycorrhizal sister species Rhizopogon vinicolor and Rhizopogon vesiculosus (Basidiomycota: Boletales) reveals a divergence of the mating type B locus.</title>
        <authorList>
            <consortium name="DOE Joint Genome Institute"/>
            <person name="Mujic A.B."/>
            <person name="Kuo A."/>
            <person name="Tritt A."/>
            <person name="Lipzen A."/>
            <person name="Chen C."/>
            <person name="Johnson J."/>
            <person name="Sharma A."/>
            <person name="Barry K."/>
            <person name="Grigoriev I.V."/>
            <person name="Spatafora J.W."/>
        </authorList>
    </citation>
    <scope>NUCLEOTIDE SEQUENCE [LARGE SCALE GENOMIC DNA]</scope>
    <source>
        <strain evidence="3 4">AM-OR11-026</strain>
    </source>
</reference>